<evidence type="ECO:0000256" key="1">
    <source>
        <dbReference type="SAM" id="MobiDB-lite"/>
    </source>
</evidence>
<dbReference type="PANTHER" id="PTHR24359:SF37">
    <property type="entry name" value="PROTEIN KINASE DOMAIN-CONTAINING PROTEIN"/>
    <property type="match status" value="1"/>
</dbReference>
<evidence type="ECO:0000259" key="2">
    <source>
        <dbReference type="PROSITE" id="PS50011"/>
    </source>
</evidence>
<feature type="region of interest" description="Disordered" evidence="1">
    <location>
        <begin position="132"/>
        <end position="162"/>
    </location>
</feature>
<evidence type="ECO:0000313" key="4">
    <source>
        <dbReference type="Proteomes" id="UP001433268"/>
    </source>
</evidence>
<dbReference type="Pfam" id="PF00069">
    <property type="entry name" value="Pkinase"/>
    <property type="match status" value="1"/>
</dbReference>
<dbReference type="RefSeq" id="XP_066674297.1">
    <property type="nucleotide sequence ID" value="XM_066804524.1"/>
</dbReference>
<keyword evidence="3" id="KW-0371">Homeobox</keyword>
<dbReference type="Proteomes" id="UP001433268">
    <property type="component" value="Unassembled WGS sequence"/>
</dbReference>
<proteinExistence type="predicted"/>
<gene>
    <name evidence="3" type="ORF">PG997_000209</name>
</gene>
<evidence type="ECO:0000313" key="3">
    <source>
        <dbReference type="EMBL" id="KAK8093524.1"/>
    </source>
</evidence>
<reference evidence="3 4" key="1">
    <citation type="submission" date="2023-01" db="EMBL/GenBank/DDBJ databases">
        <title>Analysis of 21 Apiospora genomes using comparative genomics revels a genus with tremendous synthesis potential of carbohydrate active enzymes and secondary metabolites.</title>
        <authorList>
            <person name="Sorensen T."/>
        </authorList>
    </citation>
    <scope>NUCLEOTIDE SEQUENCE [LARGE SCALE GENOMIC DNA]</scope>
    <source>
        <strain evidence="3 4">CBS 114990</strain>
    </source>
</reference>
<feature type="compositionally biased region" description="Low complexity" evidence="1">
    <location>
        <begin position="725"/>
        <end position="741"/>
    </location>
</feature>
<keyword evidence="3" id="KW-0238">DNA-binding</keyword>
<feature type="compositionally biased region" description="Basic and acidic residues" evidence="1">
    <location>
        <begin position="933"/>
        <end position="944"/>
    </location>
</feature>
<name>A0ABR1XA68_9PEZI</name>
<feature type="region of interest" description="Disordered" evidence="1">
    <location>
        <begin position="1"/>
        <end position="36"/>
    </location>
</feature>
<comment type="caution">
    <text evidence="3">The sequence shown here is derived from an EMBL/GenBank/DDBJ whole genome shotgun (WGS) entry which is preliminary data.</text>
</comment>
<feature type="region of interest" description="Disordered" evidence="1">
    <location>
        <begin position="880"/>
        <end position="944"/>
    </location>
</feature>
<keyword evidence="3" id="KW-0418">Kinase</keyword>
<keyword evidence="3" id="KW-0808">Transferase</keyword>
<dbReference type="GeneID" id="92037584"/>
<feature type="compositionally biased region" description="Polar residues" evidence="1">
    <location>
        <begin position="896"/>
        <end position="909"/>
    </location>
</feature>
<dbReference type="PANTHER" id="PTHR24359">
    <property type="entry name" value="SERINE/THREONINE-PROTEIN KINASE SBK1"/>
    <property type="match status" value="1"/>
</dbReference>
<accession>A0ABR1XA68</accession>
<feature type="region of interest" description="Disordered" evidence="1">
    <location>
        <begin position="769"/>
        <end position="802"/>
    </location>
</feature>
<dbReference type="InterPro" id="IPR000719">
    <property type="entry name" value="Prot_kinase_dom"/>
</dbReference>
<dbReference type="Gene3D" id="1.10.510.10">
    <property type="entry name" value="Transferase(Phosphotransferase) domain 1"/>
    <property type="match status" value="1"/>
</dbReference>
<dbReference type="SUPFAM" id="SSF56112">
    <property type="entry name" value="Protein kinase-like (PK-like)"/>
    <property type="match status" value="1"/>
</dbReference>
<dbReference type="GO" id="GO:0016301">
    <property type="term" value="F:kinase activity"/>
    <property type="evidence" value="ECO:0007669"/>
    <property type="project" value="UniProtKB-KW"/>
</dbReference>
<dbReference type="PROSITE" id="PS50011">
    <property type="entry name" value="PROTEIN_KINASE_DOM"/>
    <property type="match status" value="1"/>
</dbReference>
<sequence length="944" mass="106059">MGEVPFTVSPPDESEPLSLLTPPSSMPHTRRHNSYQKTHHPFLSEWDSSTHLLPGHTEFPPDNSSLPILAIQAIEGEQQFENEVDCAGSGFISEDDFSDFQTIETVSDLGLSYYLPRQVRKYSIPEVKALQSADSPIQGPSYQEGSSHASSPDGTSQAGIHLFPDDGAARATEEDFDTNLDTDLQEEFSVENVREKLYAAQTRSAYGSEKHEYLPHDALLTILHELAIYYVLAETFGKDCAERFGKVCNQSHRLSRRMILAILIMVGRVECIDDFIDSGIYDNDLPLRRESPGSRRFRKRRTKGPETDRLLKFPKKRWALMHLSKFCEAQYRVVTPFLHISNKKVCFYKMDPNIRLPFTEYTLEKQGGYGAIYQAKIHKSHHEFIASLTLHTPDYESYAKEVDVLQRFSGESKGHPHLIRLLMAFEHGERLNLVFPWASGNLFTLWKDNPLPEQSTETVRWLVNQCSGLAGGLAKVHRHDSWPFNNKGRRDQLGRHGDIKPLNILWFKTFKDDKKTHNNHLVIADFGLTIFHSSAGNTELTTANRLRGCSRTYRPPEVDLNDGPILQSYDVWSLACLYIEFITWYLLGFDKTTNETGGTEPVTFADYRISGDYTREDKFFIRRESGDPKLFDAVVKPEVKEWISQLRELDHCPQCLMDFLDFIQNRMLLPVAHQRADMRDVNLHLGKIKDRCNSSRPYCNSRGHSVFRDTLRDTEEVPATGKPRTSTVADGDTGDGASADTLEPAGRASDELDKAIYAQLLLQEYTLVEDTPVSDQEEGDKIPDTKHLSSTSAPIPGHERLSVENMNRRTGINHKIPHLLTDVTTSTFDESQLSTPPDSAVMTATPYTTHGSYEEMSAGVQHGYHGTAKLSPRASSVAAGSFLSPSISPDARRSSIPDTVPSQASTAESPATEKPKATVEKPGAVRTQPVGRKGGEEQDIGKER</sequence>
<feature type="compositionally biased region" description="Polar residues" evidence="1">
    <location>
        <begin position="132"/>
        <end position="158"/>
    </location>
</feature>
<feature type="domain" description="Protein kinase" evidence="2">
    <location>
        <begin position="358"/>
        <end position="668"/>
    </location>
</feature>
<keyword evidence="4" id="KW-1185">Reference proteome</keyword>
<protein>
    <submittedName>
        <fullName evidence="3">Homeodomain-interacting protein kinase 1</fullName>
    </submittedName>
</protein>
<dbReference type="InterPro" id="IPR011009">
    <property type="entry name" value="Kinase-like_dom_sf"/>
</dbReference>
<dbReference type="EMBL" id="JAQQWN010000002">
    <property type="protein sequence ID" value="KAK8093524.1"/>
    <property type="molecule type" value="Genomic_DNA"/>
</dbReference>
<organism evidence="3 4">
    <name type="scientific">Apiospora hydei</name>
    <dbReference type="NCBI Taxonomy" id="1337664"/>
    <lineage>
        <taxon>Eukaryota</taxon>
        <taxon>Fungi</taxon>
        <taxon>Dikarya</taxon>
        <taxon>Ascomycota</taxon>
        <taxon>Pezizomycotina</taxon>
        <taxon>Sordariomycetes</taxon>
        <taxon>Xylariomycetidae</taxon>
        <taxon>Amphisphaeriales</taxon>
        <taxon>Apiosporaceae</taxon>
        <taxon>Apiospora</taxon>
    </lineage>
</organism>
<feature type="region of interest" description="Disordered" evidence="1">
    <location>
        <begin position="709"/>
        <end position="747"/>
    </location>
</feature>
<dbReference type="SMART" id="SM00220">
    <property type="entry name" value="S_TKc"/>
    <property type="match status" value="1"/>
</dbReference>
<dbReference type="GO" id="GO:0003677">
    <property type="term" value="F:DNA binding"/>
    <property type="evidence" value="ECO:0007669"/>
    <property type="project" value="UniProtKB-KW"/>
</dbReference>